<keyword evidence="4 13" id="KW-0349">Heme</keyword>
<comment type="subcellular location">
    <subcellularLocation>
        <location evidence="1">Periplasm</location>
    </subcellularLocation>
</comment>
<evidence type="ECO:0000256" key="12">
    <source>
        <dbReference type="ARBA" id="ARBA00073576"/>
    </source>
</evidence>
<evidence type="ECO:0000313" key="17">
    <source>
        <dbReference type="EMBL" id="GLK75235.1"/>
    </source>
</evidence>
<keyword evidence="18" id="KW-1185">Reference proteome</keyword>
<protein>
    <recommendedName>
        <fullName evidence="12">Methylamine utilization protein MauG</fullName>
    </recommendedName>
</protein>
<evidence type="ECO:0000256" key="15">
    <source>
        <dbReference type="SAM" id="SignalP"/>
    </source>
</evidence>
<dbReference type="InterPro" id="IPR036909">
    <property type="entry name" value="Cyt_c-like_dom_sf"/>
</dbReference>
<evidence type="ECO:0000259" key="16">
    <source>
        <dbReference type="PROSITE" id="PS51007"/>
    </source>
</evidence>
<dbReference type="Proteomes" id="UP001143364">
    <property type="component" value="Unassembled WGS sequence"/>
</dbReference>
<dbReference type="InterPro" id="IPR026259">
    <property type="entry name" value="MauG/Cytc_peroxidase"/>
</dbReference>
<sequence length="351" mass="37355">MLGHRVLAVWSVLVCAAAYAVTTGVGAAPEPAGQAAPADLAALKAKFRRPDATPFPKANPHSPEKEALGKALFFDPRLSRSGSVSCGTCHNPSLGWTDGLPRAVGFGMATLHRRTPPVRNLAWGAAFQWDGRADSLEAQARMPITAPDEMNMTMDLVVERLKAVAGYGPLFAGAFGGDDPISARNVTAALATYQRTLVSGEAPFDRWIAGDETAIAPDAKSGFALFNGKAGCAACHSGWRFTDDSFHDIGLTASDDRGRGKFAPPSVVAMQNAFKTPSLRDLRMQGPYMHDGQIGSLADVVEHYAKGGEKRPSLSFEMKPLDLSEAERRQLIAFLETLKAEAAPVALPQLP</sequence>
<dbReference type="PANTHER" id="PTHR30600:SF10">
    <property type="entry name" value="BLL6722 PROTEIN"/>
    <property type="match status" value="1"/>
</dbReference>
<keyword evidence="9" id="KW-0560">Oxidoreductase</keyword>
<organism evidence="17 18">
    <name type="scientific">Methylopila jiangsuensis</name>
    <dbReference type="NCBI Taxonomy" id="586230"/>
    <lineage>
        <taxon>Bacteria</taxon>
        <taxon>Pseudomonadati</taxon>
        <taxon>Pseudomonadota</taxon>
        <taxon>Alphaproteobacteria</taxon>
        <taxon>Hyphomicrobiales</taxon>
        <taxon>Methylopilaceae</taxon>
        <taxon>Methylopila</taxon>
    </lineage>
</organism>
<dbReference type="GO" id="GO:0004130">
    <property type="term" value="F:cytochrome-c peroxidase activity"/>
    <property type="evidence" value="ECO:0007669"/>
    <property type="project" value="TreeGrafter"/>
</dbReference>
<dbReference type="Gene3D" id="1.10.760.10">
    <property type="entry name" value="Cytochrome c-like domain"/>
    <property type="match status" value="2"/>
</dbReference>
<accession>A0A9W6N2F6</accession>
<keyword evidence="10 14" id="KW-0408">Iron</keyword>
<feature type="binding site" description="covalent" evidence="13">
    <location>
        <position position="89"/>
    </location>
    <ligand>
        <name>heme c</name>
        <dbReference type="ChEBI" id="CHEBI:61717"/>
        <label>1</label>
    </ligand>
</feature>
<dbReference type="InterPro" id="IPR009056">
    <property type="entry name" value="Cyt_c-like_dom"/>
</dbReference>
<dbReference type="InterPro" id="IPR004852">
    <property type="entry name" value="Di-haem_cyt_c_peroxidsae"/>
</dbReference>
<evidence type="ECO:0000256" key="14">
    <source>
        <dbReference type="PIRSR" id="PIRSR000294-2"/>
    </source>
</evidence>
<keyword evidence="17" id="KW-0575">Peroxidase</keyword>
<evidence type="ECO:0000256" key="7">
    <source>
        <dbReference type="ARBA" id="ARBA00022764"/>
    </source>
</evidence>
<reference evidence="17" key="1">
    <citation type="journal article" date="2014" name="Int. J. Syst. Evol. Microbiol.">
        <title>Complete genome sequence of Corynebacterium casei LMG S-19264T (=DSM 44701T), isolated from a smear-ripened cheese.</title>
        <authorList>
            <consortium name="US DOE Joint Genome Institute (JGI-PGF)"/>
            <person name="Walter F."/>
            <person name="Albersmeier A."/>
            <person name="Kalinowski J."/>
            <person name="Ruckert C."/>
        </authorList>
    </citation>
    <scope>NUCLEOTIDE SEQUENCE</scope>
    <source>
        <strain evidence="17">VKM B-2555</strain>
    </source>
</reference>
<dbReference type="GO" id="GO:0042597">
    <property type="term" value="C:periplasmic space"/>
    <property type="evidence" value="ECO:0007669"/>
    <property type="project" value="UniProtKB-SubCell"/>
</dbReference>
<evidence type="ECO:0000256" key="8">
    <source>
        <dbReference type="ARBA" id="ARBA00022982"/>
    </source>
</evidence>
<evidence type="ECO:0000256" key="4">
    <source>
        <dbReference type="ARBA" id="ARBA00022617"/>
    </source>
</evidence>
<gene>
    <name evidence="17" type="primary">mauG_1</name>
    <name evidence="17" type="ORF">GCM10008171_04890</name>
</gene>
<feature type="binding site" description="axial binding residue" evidence="14">
    <location>
        <position position="236"/>
    </location>
    <ligand>
        <name>heme c</name>
        <dbReference type="ChEBI" id="CHEBI:61717"/>
        <label>2</label>
    </ligand>
    <ligandPart>
        <name>Fe</name>
        <dbReference type="ChEBI" id="CHEBI:18248"/>
    </ligandPart>
</feature>
<dbReference type="InterPro" id="IPR051395">
    <property type="entry name" value="Cytochrome_c_Peroxidase/MauG"/>
</dbReference>
<dbReference type="PIRSF" id="PIRSF000294">
    <property type="entry name" value="Cytochrome-c_peroxidase"/>
    <property type="match status" value="1"/>
</dbReference>
<reference evidence="17" key="2">
    <citation type="submission" date="2023-01" db="EMBL/GenBank/DDBJ databases">
        <authorList>
            <person name="Sun Q."/>
            <person name="Evtushenko L."/>
        </authorList>
    </citation>
    <scope>NUCLEOTIDE SEQUENCE</scope>
    <source>
        <strain evidence="17">VKM B-2555</strain>
    </source>
</reference>
<dbReference type="SUPFAM" id="SSF46626">
    <property type="entry name" value="Cytochrome c"/>
    <property type="match status" value="2"/>
</dbReference>
<proteinExistence type="predicted"/>
<feature type="domain" description="Cytochrome c" evidence="16">
    <location>
        <begin position="217"/>
        <end position="339"/>
    </location>
</feature>
<comment type="pathway">
    <text evidence="2">One-carbon metabolism; methylamine degradation.</text>
</comment>
<keyword evidence="5 14" id="KW-0479">Metal-binding</keyword>
<evidence type="ECO:0000256" key="9">
    <source>
        <dbReference type="ARBA" id="ARBA00023002"/>
    </source>
</evidence>
<dbReference type="GO" id="GO:0030416">
    <property type="term" value="P:methylamine metabolic process"/>
    <property type="evidence" value="ECO:0007669"/>
    <property type="project" value="InterPro"/>
</dbReference>
<keyword evidence="3" id="KW-0813">Transport</keyword>
<dbReference type="RefSeq" id="WP_271203197.1">
    <property type="nucleotide sequence ID" value="NZ_BSFK01000005.1"/>
</dbReference>
<dbReference type="FunFam" id="1.10.760.10:FF:000019">
    <property type="entry name" value="Di-heme cytochrome C peroxidase"/>
    <property type="match status" value="1"/>
</dbReference>
<feature type="signal peptide" evidence="15">
    <location>
        <begin position="1"/>
        <end position="27"/>
    </location>
</feature>
<keyword evidence="7" id="KW-0574">Periplasm</keyword>
<feature type="binding site" description="axial binding residue" evidence="14">
    <location>
        <position position="90"/>
    </location>
    <ligand>
        <name>heme c</name>
        <dbReference type="ChEBI" id="CHEBI:61717"/>
        <label>1</label>
    </ligand>
    <ligandPart>
        <name>Fe</name>
        <dbReference type="ChEBI" id="CHEBI:18248"/>
    </ligandPart>
</feature>
<feature type="binding site" description="covalent" evidence="13">
    <location>
        <position position="232"/>
    </location>
    <ligand>
        <name>heme c</name>
        <dbReference type="ChEBI" id="CHEBI:61717"/>
        <label>2</label>
    </ligand>
</feature>
<name>A0A9W6N2F6_9HYPH</name>
<evidence type="ECO:0000256" key="1">
    <source>
        <dbReference type="ARBA" id="ARBA00004418"/>
    </source>
</evidence>
<evidence type="ECO:0000256" key="5">
    <source>
        <dbReference type="ARBA" id="ARBA00022723"/>
    </source>
</evidence>
<evidence type="ECO:0000256" key="10">
    <source>
        <dbReference type="ARBA" id="ARBA00023004"/>
    </source>
</evidence>
<dbReference type="GO" id="GO:0020037">
    <property type="term" value="F:heme binding"/>
    <property type="evidence" value="ECO:0007669"/>
    <property type="project" value="InterPro"/>
</dbReference>
<dbReference type="EMBL" id="BSFK01000005">
    <property type="protein sequence ID" value="GLK75235.1"/>
    <property type="molecule type" value="Genomic_DNA"/>
</dbReference>
<dbReference type="PANTHER" id="PTHR30600">
    <property type="entry name" value="CYTOCHROME C PEROXIDASE-RELATED"/>
    <property type="match status" value="1"/>
</dbReference>
<feature type="binding site" description="covalent" evidence="13">
    <location>
        <position position="86"/>
    </location>
    <ligand>
        <name>heme c</name>
        <dbReference type="ChEBI" id="CHEBI:61717"/>
        <label>1</label>
    </ligand>
</feature>
<evidence type="ECO:0000256" key="13">
    <source>
        <dbReference type="PIRSR" id="PIRSR000294-1"/>
    </source>
</evidence>
<dbReference type="PROSITE" id="PS51007">
    <property type="entry name" value="CYTC"/>
    <property type="match status" value="2"/>
</dbReference>
<dbReference type="AlphaFoldDB" id="A0A9W6N2F6"/>
<evidence type="ECO:0000313" key="18">
    <source>
        <dbReference type="Proteomes" id="UP001143364"/>
    </source>
</evidence>
<dbReference type="GO" id="GO:0005509">
    <property type="term" value="F:calcium ion binding"/>
    <property type="evidence" value="ECO:0007669"/>
    <property type="project" value="InterPro"/>
</dbReference>
<dbReference type="Pfam" id="PF03150">
    <property type="entry name" value="CCP_MauG"/>
    <property type="match status" value="1"/>
</dbReference>
<dbReference type="NCBIfam" id="TIGR03791">
    <property type="entry name" value="TTQ_mauG"/>
    <property type="match status" value="1"/>
</dbReference>
<dbReference type="InterPro" id="IPR022394">
    <property type="entry name" value="Methylamine_utilis_MauG"/>
</dbReference>
<comment type="function">
    <text evidence="11">Involved in methylamine metabolism. Essential for the maturation of the beta subunit of MADH, presumably via a step in the biosynthesis of tryptophan tryptophylquinone (TTQ), the cofactor of MADH.</text>
</comment>
<comment type="cofactor">
    <cofactor evidence="13">
        <name>heme</name>
        <dbReference type="ChEBI" id="CHEBI:30413"/>
    </cofactor>
    <text evidence="13">Binds 2 heme groups.</text>
</comment>
<keyword evidence="6 15" id="KW-0732">Signal</keyword>
<comment type="caution">
    <text evidence="17">The sequence shown here is derived from an EMBL/GenBank/DDBJ whole genome shotgun (WGS) entry which is preliminary data.</text>
</comment>
<evidence type="ECO:0000256" key="3">
    <source>
        <dbReference type="ARBA" id="ARBA00022448"/>
    </source>
</evidence>
<evidence type="ECO:0000256" key="11">
    <source>
        <dbReference type="ARBA" id="ARBA00058991"/>
    </source>
</evidence>
<feature type="binding site" description="covalent" evidence="13">
    <location>
        <position position="235"/>
    </location>
    <ligand>
        <name>heme c</name>
        <dbReference type="ChEBI" id="CHEBI:61717"/>
        <label>2</label>
    </ligand>
</feature>
<comment type="PTM">
    <text evidence="13">Binds 2 heme groups per subunit.</text>
</comment>
<evidence type="ECO:0000256" key="2">
    <source>
        <dbReference type="ARBA" id="ARBA00004856"/>
    </source>
</evidence>
<keyword evidence="8" id="KW-0249">Electron transport</keyword>
<feature type="chain" id="PRO_5040772172" description="Methylamine utilization protein MauG" evidence="15">
    <location>
        <begin position="28"/>
        <end position="351"/>
    </location>
</feature>
<dbReference type="GO" id="GO:0009055">
    <property type="term" value="F:electron transfer activity"/>
    <property type="evidence" value="ECO:0007669"/>
    <property type="project" value="InterPro"/>
</dbReference>
<feature type="domain" description="Cytochrome c" evidence="16">
    <location>
        <begin position="64"/>
        <end position="191"/>
    </location>
</feature>
<evidence type="ECO:0000256" key="6">
    <source>
        <dbReference type="ARBA" id="ARBA00022729"/>
    </source>
</evidence>